<evidence type="ECO:0000313" key="1">
    <source>
        <dbReference type="EMBL" id="KDQ14132.1"/>
    </source>
</evidence>
<evidence type="ECO:0000313" key="2">
    <source>
        <dbReference type="Proteomes" id="UP000027195"/>
    </source>
</evidence>
<dbReference type="InterPro" id="IPR036047">
    <property type="entry name" value="F-box-like_dom_sf"/>
</dbReference>
<dbReference type="HOGENOM" id="CLU_606891_0_0_1"/>
<dbReference type="AlphaFoldDB" id="A0A067MQG2"/>
<keyword evidence="2" id="KW-1185">Reference proteome</keyword>
<protein>
    <recommendedName>
        <fullName evidence="3">F-box domain-containing protein</fullName>
    </recommendedName>
</protein>
<dbReference type="InterPro" id="IPR032675">
    <property type="entry name" value="LRR_dom_sf"/>
</dbReference>
<reference evidence="2" key="1">
    <citation type="journal article" date="2014" name="Proc. Natl. Acad. Sci. U.S.A.">
        <title>Extensive sampling of basidiomycete genomes demonstrates inadequacy of the white-rot/brown-rot paradigm for wood decay fungi.</title>
        <authorList>
            <person name="Riley R."/>
            <person name="Salamov A.A."/>
            <person name="Brown D.W."/>
            <person name="Nagy L.G."/>
            <person name="Floudas D."/>
            <person name="Held B.W."/>
            <person name="Levasseur A."/>
            <person name="Lombard V."/>
            <person name="Morin E."/>
            <person name="Otillar R."/>
            <person name="Lindquist E.A."/>
            <person name="Sun H."/>
            <person name="LaButti K.M."/>
            <person name="Schmutz J."/>
            <person name="Jabbour D."/>
            <person name="Luo H."/>
            <person name="Baker S.E."/>
            <person name="Pisabarro A.G."/>
            <person name="Walton J.D."/>
            <person name="Blanchette R.A."/>
            <person name="Henrissat B."/>
            <person name="Martin F."/>
            <person name="Cullen D."/>
            <person name="Hibbett D.S."/>
            <person name="Grigoriev I.V."/>
        </authorList>
    </citation>
    <scope>NUCLEOTIDE SEQUENCE [LARGE SCALE GENOMIC DNA]</scope>
    <source>
        <strain evidence="2">FD-172 SS1</strain>
    </source>
</reference>
<proteinExistence type="predicted"/>
<dbReference type="EMBL" id="KL198039">
    <property type="protein sequence ID" value="KDQ14132.1"/>
    <property type="molecule type" value="Genomic_DNA"/>
</dbReference>
<dbReference type="Gene3D" id="3.80.10.10">
    <property type="entry name" value="Ribonuclease Inhibitor"/>
    <property type="match status" value="1"/>
</dbReference>
<organism evidence="1 2">
    <name type="scientific">Botryobasidium botryosum (strain FD-172 SS1)</name>
    <dbReference type="NCBI Taxonomy" id="930990"/>
    <lineage>
        <taxon>Eukaryota</taxon>
        <taxon>Fungi</taxon>
        <taxon>Dikarya</taxon>
        <taxon>Basidiomycota</taxon>
        <taxon>Agaricomycotina</taxon>
        <taxon>Agaricomycetes</taxon>
        <taxon>Cantharellales</taxon>
        <taxon>Botryobasidiaceae</taxon>
        <taxon>Botryobasidium</taxon>
    </lineage>
</organism>
<name>A0A067MQG2_BOTB1</name>
<dbReference type="SUPFAM" id="SSF52047">
    <property type="entry name" value="RNI-like"/>
    <property type="match status" value="1"/>
</dbReference>
<dbReference type="SUPFAM" id="SSF81383">
    <property type="entry name" value="F-box domain"/>
    <property type="match status" value="1"/>
</dbReference>
<dbReference type="Proteomes" id="UP000027195">
    <property type="component" value="Unassembled WGS sequence"/>
</dbReference>
<dbReference type="InParanoid" id="A0A067MQG2"/>
<dbReference type="OrthoDB" id="2269034at2759"/>
<sequence length="451" mass="50404">MAAAIIAPEILPRAIHRIPVEIFQEIFIWCIEFDTVTALDLTHVCRLWRATAHSGQTWKIWCRIDVNLSSSRTMEKVNYCLHFWTRRPASAVAVLHITIGRRIRDRAPPQTDVPALVSLLGQFGTHWTSLSFSSSYQDGTRFLEELNSRSIPVLESLHLEGFHWSYSNIRLVANLLIKSPLLKTVDLQGKDTGIVNFTPLPSNITLPRVTRFRAEGMGSTPVLNVLSLPAATVLQLVGVTDRGVTRLLMDSPKAREVSARNMAYKQGQIHLPPLFLRNKTITSLELSCRSLKWFSKSGFAALRSLVVSSTHTQFPAIGAALQATYKIARPPLTSLRLVGLDVSDLAFTRSVRCDLLSLERLEFVNCRFSRHTVQTLTNRKVLLSLSWIVIERCPTLNTSATLQIIEARHSVSACAGRNLNGQVVFDATQAPKQEEVDELESFAMTVKVLEA</sequence>
<evidence type="ECO:0008006" key="3">
    <source>
        <dbReference type="Google" id="ProtNLM"/>
    </source>
</evidence>
<accession>A0A067MQG2</accession>
<gene>
    <name evidence="1" type="ORF">BOTBODRAFT_44787</name>
</gene>